<accession>A0A914R2W8</accession>
<reference evidence="2" key="1">
    <citation type="submission" date="2022-11" db="UniProtKB">
        <authorList>
            <consortium name="WormBaseParasite"/>
        </authorList>
    </citation>
    <scope>IDENTIFICATION</scope>
</reference>
<sequence>MRSSENRSFGACISSRITTVIHVGYQDQVYNSCCNEPFAVSPL</sequence>
<evidence type="ECO:0000313" key="1">
    <source>
        <dbReference type="Proteomes" id="UP000887564"/>
    </source>
</evidence>
<dbReference type="WBParaSite" id="PEQ_0000060301-mRNA-1">
    <property type="protein sequence ID" value="PEQ_0000060301-mRNA-1"/>
    <property type="gene ID" value="PEQ_0000060301"/>
</dbReference>
<organism evidence="1 2">
    <name type="scientific">Parascaris equorum</name>
    <name type="common">Equine roundworm</name>
    <dbReference type="NCBI Taxonomy" id="6256"/>
    <lineage>
        <taxon>Eukaryota</taxon>
        <taxon>Metazoa</taxon>
        <taxon>Ecdysozoa</taxon>
        <taxon>Nematoda</taxon>
        <taxon>Chromadorea</taxon>
        <taxon>Rhabditida</taxon>
        <taxon>Spirurina</taxon>
        <taxon>Ascaridomorpha</taxon>
        <taxon>Ascaridoidea</taxon>
        <taxon>Ascarididae</taxon>
        <taxon>Parascaris</taxon>
    </lineage>
</organism>
<proteinExistence type="predicted"/>
<dbReference type="AlphaFoldDB" id="A0A914R2W8"/>
<evidence type="ECO:0000313" key="2">
    <source>
        <dbReference type="WBParaSite" id="PEQ_0000060301-mRNA-1"/>
    </source>
</evidence>
<protein>
    <submittedName>
        <fullName evidence="2">Uncharacterized protein</fullName>
    </submittedName>
</protein>
<keyword evidence="1" id="KW-1185">Reference proteome</keyword>
<dbReference type="Proteomes" id="UP000887564">
    <property type="component" value="Unplaced"/>
</dbReference>
<name>A0A914R2W8_PAREQ</name>